<dbReference type="Pfam" id="PF08843">
    <property type="entry name" value="AbiEii"/>
    <property type="match status" value="1"/>
</dbReference>
<dbReference type="InterPro" id="IPR014942">
    <property type="entry name" value="AbiEii"/>
</dbReference>
<sequence length="261" mass="30378">MNNLTANFNQVLEFAREYGLPLEKKRGILREYLQALFLSRLYRQSAAAKLIFTGGTSLRLLRNLPRFSEDLDFDNLGLSNQQIRDLVNEAAKAIKKENIDLEIKSTIRGKKTYFELKFPRLLFDLKITTNPKEKLMIKVDYADFWRGQKPEAVLFNRYGFLEMIPVLPLNQAVVEKLTAFVSRKQTQGRDIYDVVWLFSQGAKIDAKFLEKNKMKDLVKKATTKWQKEGNKKIFSRRLAPFLFDAGEARKLELFGEVLKKL</sequence>
<dbReference type="EMBL" id="MNXQ01000022">
    <property type="protein sequence ID" value="OIP03849.1"/>
    <property type="molecule type" value="Genomic_DNA"/>
</dbReference>
<evidence type="ECO:0000313" key="2">
    <source>
        <dbReference type="Proteomes" id="UP000183605"/>
    </source>
</evidence>
<comment type="caution">
    <text evidence="1">The sequence shown here is derived from an EMBL/GenBank/DDBJ whole genome shotgun (WGS) entry which is preliminary data.</text>
</comment>
<gene>
    <name evidence="1" type="ORF">AUK18_01145</name>
</gene>
<protein>
    <recommendedName>
        <fullName evidence="3">Nucleotidyl transferase AbiEii/AbiGii toxin family protein</fullName>
    </recommendedName>
</protein>
<organism evidence="1 2">
    <name type="scientific">Candidatus Beckwithbacteria bacterium CG2_30_44_31</name>
    <dbReference type="NCBI Taxonomy" id="1805035"/>
    <lineage>
        <taxon>Bacteria</taxon>
        <taxon>Candidatus Beckwithiibacteriota</taxon>
    </lineage>
</organism>
<dbReference type="Gene3D" id="3.10.450.620">
    <property type="entry name" value="JHP933, nucleotidyltransferase-like core domain"/>
    <property type="match status" value="1"/>
</dbReference>
<name>A0A1J5AZ76_9BACT</name>
<accession>A0A1J5AZ76</accession>
<evidence type="ECO:0008006" key="3">
    <source>
        <dbReference type="Google" id="ProtNLM"/>
    </source>
</evidence>
<reference evidence="1 2" key="1">
    <citation type="journal article" date="2016" name="Environ. Microbiol.">
        <title>Genomic resolution of a cold subsurface aquifer community provides metabolic insights for novel microbes adapted to high CO concentrations.</title>
        <authorList>
            <person name="Probst A.J."/>
            <person name="Castelle C.J."/>
            <person name="Singh A."/>
            <person name="Brown C.T."/>
            <person name="Anantharaman K."/>
            <person name="Sharon I."/>
            <person name="Hug L.A."/>
            <person name="Burstein D."/>
            <person name="Emerson J.B."/>
            <person name="Thomas B.C."/>
            <person name="Banfield J.F."/>
        </authorList>
    </citation>
    <scope>NUCLEOTIDE SEQUENCE [LARGE SCALE GENOMIC DNA]</scope>
    <source>
        <strain evidence="1">CG2_30_44_31</strain>
    </source>
</reference>
<dbReference type="AlphaFoldDB" id="A0A1J5AZ76"/>
<dbReference type="Proteomes" id="UP000183605">
    <property type="component" value="Unassembled WGS sequence"/>
</dbReference>
<proteinExistence type="predicted"/>
<evidence type="ECO:0000313" key="1">
    <source>
        <dbReference type="EMBL" id="OIP03849.1"/>
    </source>
</evidence>